<dbReference type="InterPro" id="IPR001667">
    <property type="entry name" value="DDH_dom"/>
</dbReference>
<feature type="domain" description="DDH" evidence="1">
    <location>
        <begin position="28"/>
        <end position="166"/>
    </location>
</feature>
<evidence type="ECO:0000313" key="3">
    <source>
        <dbReference type="EMBL" id="RGB77065.1"/>
    </source>
</evidence>
<dbReference type="Pfam" id="PF02272">
    <property type="entry name" value="DHHA1"/>
    <property type="match status" value="1"/>
</dbReference>
<gene>
    <name evidence="3" type="ORF">DXA39_02230</name>
</gene>
<dbReference type="PANTHER" id="PTHR47618:SF1">
    <property type="entry name" value="BIFUNCTIONAL OLIGORIBONUCLEASE AND PAP PHOSPHATASE NRNA"/>
    <property type="match status" value="1"/>
</dbReference>
<dbReference type="PANTHER" id="PTHR47618">
    <property type="entry name" value="BIFUNCTIONAL OLIGORIBONUCLEASE AND PAP PHOSPHATASE NRNA"/>
    <property type="match status" value="1"/>
</dbReference>
<dbReference type="InterPro" id="IPR003156">
    <property type="entry name" value="DHHA1_dom"/>
</dbReference>
<dbReference type="EMBL" id="QVEU01000002">
    <property type="protein sequence ID" value="RGB77065.1"/>
    <property type="molecule type" value="Genomic_DNA"/>
</dbReference>
<feature type="domain" description="DHHA1" evidence="2">
    <location>
        <begin position="240"/>
        <end position="323"/>
    </location>
</feature>
<dbReference type="Gene3D" id="3.10.310.30">
    <property type="match status" value="1"/>
</dbReference>
<protein>
    <submittedName>
        <fullName evidence="3">Bifunctional oligoribonuclease/PAP phosphatase NrnA</fullName>
    </submittedName>
</protein>
<evidence type="ECO:0000259" key="2">
    <source>
        <dbReference type="Pfam" id="PF02272"/>
    </source>
</evidence>
<reference evidence="3 4" key="1">
    <citation type="submission" date="2018-08" db="EMBL/GenBank/DDBJ databases">
        <title>A genome reference for cultivated species of the human gut microbiota.</title>
        <authorList>
            <person name="Zou Y."/>
            <person name="Xue W."/>
            <person name="Luo G."/>
        </authorList>
    </citation>
    <scope>NUCLEOTIDE SEQUENCE [LARGE SCALE GENOMIC DNA]</scope>
    <source>
        <strain evidence="3 4">OF01-3</strain>
    </source>
</reference>
<dbReference type="Gene3D" id="3.90.1640.10">
    <property type="entry name" value="inorganic pyrophosphatase (n-terminal core)"/>
    <property type="match status" value="1"/>
</dbReference>
<keyword evidence="4" id="KW-1185">Reference proteome</keyword>
<dbReference type="AlphaFoldDB" id="A0A3E2TJB5"/>
<dbReference type="SUPFAM" id="SSF64182">
    <property type="entry name" value="DHH phosphoesterases"/>
    <property type="match status" value="1"/>
</dbReference>
<evidence type="ECO:0000259" key="1">
    <source>
        <dbReference type="Pfam" id="PF01368"/>
    </source>
</evidence>
<name>A0A3E2TJB5_9FIRM</name>
<accession>A0A3E2TJB5</accession>
<organism evidence="3 4">
    <name type="scientific">Anaerococcus nagyae</name>
    <dbReference type="NCBI Taxonomy" id="1755241"/>
    <lineage>
        <taxon>Bacteria</taxon>
        <taxon>Bacillati</taxon>
        <taxon>Bacillota</taxon>
        <taxon>Tissierellia</taxon>
        <taxon>Tissierellales</taxon>
        <taxon>Peptoniphilaceae</taxon>
        <taxon>Anaerococcus</taxon>
    </lineage>
</organism>
<dbReference type="GO" id="GO:0003676">
    <property type="term" value="F:nucleic acid binding"/>
    <property type="evidence" value="ECO:0007669"/>
    <property type="project" value="InterPro"/>
</dbReference>
<evidence type="ECO:0000313" key="4">
    <source>
        <dbReference type="Proteomes" id="UP000261011"/>
    </source>
</evidence>
<dbReference type="OrthoDB" id="9803668at2"/>
<dbReference type="Proteomes" id="UP000261011">
    <property type="component" value="Unassembled WGS sequence"/>
</dbReference>
<dbReference type="InterPro" id="IPR038763">
    <property type="entry name" value="DHH_sf"/>
</dbReference>
<sequence length="326" mass="36065">MKGLIKKMKISGENLEKLKSLIDAAATIGVVSHVNPDGDNLGSSLGLARILRNHGKKTQVIGHDEIDDYLKFLPDLKYYTKDYKDSYDLLLILDASEMDRIGDAIPVAKKSKMTAVIDHHLGGKIESDLNIIHPDSPATCELIYEIASRLELPIDKTSATLLYTGIVTDTGRFLYSNTSKDTLEIAGHLLELGADKEYIYTNLYQNKPIKVLQFENYLISKAEFMTDRVFAVSSADAVSKFDVQMGDCEHVASVLRDLEGIEISMLLKEYGNGEYKVSLRSKNVDISKTARENGGGGHINASGFSIFDNSLEQAAEKAREILKNIQ</sequence>
<dbReference type="Pfam" id="PF01368">
    <property type="entry name" value="DHH"/>
    <property type="match status" value="1"/>
</dbReference>
<comment type="caution">
    <text evidence="3">The sequence shown here is derived from an EMBL/GenBank/DDBJ whole genome shotgun (WGS) entry which is preliminary data.</text>
</comment>
<proteinExistence type="predicted"/>
<dbReference type="InterPro" id="IPR051319">
    <property type="entry name" value="Oligoribo/pAp-PDE_c-di-AMP_PDE"/>
</dbReference>